<dbReference type="EMBL" id="CP111017">
    <property type="protein sequence ID" value="WAR07958.1"/>
    <property type="molecule type" value="Genomic_DNA"/>
</dbReference>
<protein>
    <submittedName>
        <fullName evidence="2">Uncharacterized protein</fullName>
    </submittedName>
</protein>
<feature type="compositionally biased region" description="Basic and acidic residues" evidence="1">
    <location>
        <begin position="149"/>
        <end position="161"/>
    </location>
</feature>
<sequence length="256" mass="28641">MKGRERLKRCKERRERRRSRKQNTPVCPDIIMVNGCCRIIVFSPGAPCGALGAPCGAIGAPRAADGRGVPRRILHYMYMNCFRQLKGKKQLPDPRALICGDTIRARRRSNGKTSIARRLNTYAAVFNYNEDNQSGDLYDDLQILEQQNDEKSTEIKSHGSHSDWAPNQQPTPDPRPTMDSRPASANGENSPIVGSDIINFSNIDINFVPLLGLARRVVAHTCSVTLDLPTTYISYNEFSNELQQQLNSAFEEMGFA</sequence>
<feature type="region of interest" description="Disordered" evidence="1">
    <location>
        <begin position="1"/>
        <end position="22"/>
    </location>
</feature>
<evidence type="ECO:0000256" key="1">
    <source>
        <dbReference type="SAM" id="MobiDB-lite"/>
    </source>
</evidence>
<evidence type="ECO:0000313" key="3">
    <source>
        <dbReference type="Proteomes" id="UP001164746"/>
    </source>
</evidence>
<accession>A0ABY7EH21</accession>
<dbReference type="Proteomes" id="UP001164746">
    <property type="component" value="Chromosome 6"/>
</dbReference>
<feature type="region of interest" description="Disordered" evidence="1">
    <location>
        <begin position="149"/>
        <end position="190"/>
    </location>
</feature>
<evidence type="ECO:0000313" key="2">
    <source>
        <dbReference type="EMBL" id="WAR07958.1"/>
    </source>
</evidence>
<gene>
    <name evidence="2" type="ORF">MAR_017916</name>
</gene>
<keyword evidence="3" id="KW-1185">Reference proteome</keyword>
<feature type="compositionally biased region" description="Basic residues" evidence="1">
    <location>
        <begin position="1"/>
        <end position="21"/>
    </location>
</feature>
<proteinExistence type="predicted"/>
<organism evidence="2 3">
    <name type="scientific">Mya arenaria</name>
    <name type="common">Soft-shell clam</name>
    <dbReference type="NCBI Taxonomy" id="6604"/>
    <lineage>
        <taxon>Eukaryota</taxon>
        <taxon>Metazoa</taxon>
        <taxon>Spiralia</taxon>
        <taxon>Lophotrochozoa</taxon>
        <taxon>Mollusca</taxon>
        <taxon>Bivalvia</taxon>
        <taxon>Autobranchia</taxon>
        <taxon>Heteroconchia</taxon>
        <taxon>Euheterodonta</taxon>
        <taxon>Imparidentia</taxon>
        <taxon>Neoheterodontei</taxon>
        <taxon>Myida</taxon>
        <taxon>Myoidea</taxon>
        <taxon>Myidae</taxon>
        <taxon>Mya</taxon>
    </lineage>
</organism>
<name>A0ABY7EH21_MYAAR</name>
<reference evidence="2" key="1">
    <citation type="submission" date="2022-11" db="EMBL/GenBank/DDBJ databases">
        <title>Centuries of genome instability and evolution in soft-shell clam transmissible cancer (bioRxiv).</title>
        <authorList>
            <person name="Hart S.F.M."/>
            <person name="Yonemitsu M.A."/>
            <person name="Giersch R.M."/>
            <person name="Beal B.F."/>
            <person name="Arriagada G."/>
            <person name="Davis B.W."/>
            <person name="Ostrander E.A."/>
            <person name="Goff S.P."/>
            <person name="Metzger M.J."/>
        </authorList>
    </citation>
    <scope>NUCLEOTIDE SEQUENCE</scope>
    <source>
        <strain evidence="2">MELC-2E11</strain>
        <tissue evidence="2">Siphon/mantle</tissue>
    </source>
</reference>